<comment type="similarity">
    <text evidence="1">Belongs to the peptidase U62 family.</text>
</comment>
<keyword evidence="8" id="KW-1185">Reference proteome</keyword>
<evidence type="ECO:0000313" key="6">
    <source>
        <dbReference type="EMBL" id="ADL25127.1"/>
    </source>
</evidence>
<reference evidence="6" key="3">
    <citation type="submission" date="2010-08" db="EMBL/GenBank/DDBJ databases">
        <authorList>
            <person name="Durkin A.S."/>
            <person name="Nelson K.E."/>
            <person name="Morrison M."/>
            <person name="Forsberg C.W."/>
            <person name="Wilson D.B."/>
            <person name="Russell J.B."/>
            <person name="Cann I.K.O."/>
            <person name="Mackie R.I."/>
            <person name="White B.A."/>
        </authorList>
    </citation>
    <scope>NUCLEOTIDE SEQUENCE</scope>
    <source>
        <strain evidence="6">S85</strain>
    </source>
</reference>
<dbReference type="InterPro" id="IPR036059">
    <property type="entry name" value="TldD/PmbA_sf"/>
</dbReference>
<dbReference type="Proteomes" id="UP000000517">
    <property type="component" value="Chromosome"/>
</dbReference>
<feature type="domain" description="Metalloprotease TldD/E central" evidence="4">
    <location>
        <begin position="112"/>
        <end position="214"/>
    </location>
</feature>
<dbReference type="GO" id="GO:0005829">
    <property type="term" value="C:cytosol"/>
    <property type="evidence" value="ECO:0007669"/>
    <property type="project" value="TreeGrafter"/>
</dbReference>
<dbReference type="HOGENOM" id="CLU_026425_4_0_0"/>
<evidence type="ECO:0000259" key="4">
    <source>
        <dbReference type="Pfam" id="PF19290"/>
    </source>
</evidence>
<dbReference type="RefSeq" id="WP_014547197.1">
    <property type="nucleotide sequence ID" value="NC_013410.1"/>
</dbReference>
<protein>
    <submittedName>
        <fullName evidence="5">Peptidase U62 modulator of DNA gyrase</fullName>
    </submittedName>
    <submittedName>
        <fullName evidence="6">TldD/PmbA family protein</fullName>
    </submittedName>
</protein>
<evidence type="ECO:0000313" key="8">
    <source>
        <dbReference type="Proteomes" id="UP000001497"/>
    </source>
</evidence>
<dbReference type="InterPro" id="IPR035068">
    <property type="entry name" value="TldD/PmbA_N"/>
</dbReference>
<dbReference type="PANTHER" id="PTHR43421">
    <property type="entry name" value="METALLOPROTEASE PMBA"/>
    <property type="match status" value="1"/>
</dbReference>
<dbReference type="Pfam" id="PF19290">
    <property type="entry name" value="PmbA_TldD_2nd"/>
    <property type="match status" value="1"/>
</dbReference>
<dbReference type="GO" id="GO:0006508">
    <property type="term" value="P:proteolysis"/>
    <property type="evidence" value="ECO:0007669"/>
    <property type="project" value="InterPro"/>
</dbReference>
<gene>
    <name evidence="5" type="ordered locus">Fisuc_2591</name>
    <name evidence="6" type="ordered locus">FSU_3161</name>
</gene>
<dbReference type="Proteomes" id="UP000001497">
    <property type="component" value="Chromosome"/>
</dbReference>
<dbReference type="SUPFAM" id="SSF111283">
    <property type="entry name" value="Putative modulator of DNA gyrase, PmbA/TldD"/>
    <property type="match status" value="1"/>
</dbReference>
<evidence type="ECO:0000313" key="7">
    <source>
        <dbReference type="Proteomes" id="UP000000517"/>
    </source>
</evidence>
<dbReference type="EMBL" id="CP001792">
    <property type="protein sequence ID" value="ACX76176.1"/>
    <property type="molecule type" value="Genomic_DNA"/>
</dbReference>
<dbReference type="Pfam" id="PF01523">
    <property type="entry name" value="PmbA_TldD_1st"/>
    <property type="match status" value="1"/>
</dbReference>
<dbReference type="Pfam" id="PF19289">
    <property type="entry name" value="PmbA_TldD_3rd"/>
    <property type="match status" value="1"/>
</dbReference>
<accession>C9RME4</accession>
<sequence length="442" mass="48200">MNIKDAVSFMCDLAKGEAEQFDVIASNTHSEGLSVFQGQVQNTEISDSVGLGVRVIKDGRPGYAHTERLTDEALRQTLKDALCHTQWTEKIDITLPQAVELPKGEPNYNPALESLDLAMMKDFCIELEKATFAKSKEIENIPYLGGDIEKDYSIVANNTGLFYEARSNCASAGAGAVASRGGVKKLGNFVKNGRDWNEFSVDEIASKTAEYATELFGAQKIESGKIPVILSERISARFLGMYSQPFFAETMQKGQSRLDGKEGEKIASDVFSLWNDPTGEMFEHKFYFDSEGCLTKRVKVVENGVFNSALYNLETAAKAGRETTGNGARSFGSKMSTSFYNMLVPPGSMTTMELLKLFPKCLLVVRLEGNSGCNSVSGELSIGAHGFWCENGAIKHPVDGVTLSGNYFDIIKNIVAVGNEYRDPFASYKVPALAVSELSVSA</sequence>
<dbReference type="AlphaFoldDB" id="C9RME4"/>
<name>C9RME4_FIBSS</name>
<evidence type="ECO:0000256" key="1">
    <source>
        <dbReference type="ARBA" id="ARBA00005836"/>
    </source>
</evidence>
<dbReference type="InterPro" id="IPR002510">
    <property type="entry name" value="Metalloprtase-TldD/E_N"/>
</dbReference>
<dbReference type="eggNOG" id="COG0312">
    <property type="taxonomic scope" value="Bacteria"/>
</dbReference>
<dbReference type="GO" id="GO:0008237">
    <property type="term" value="F:metallopeptidase activity"/>
    <property type="evidence" value="ECO:0007669"/>
    <property type="project" value="InterPro"/>
</dbReference>
<reference evidence="7" key="2">
    <citation type="submission" date="2010-08" db="EMBL/GenBank/DDBJ databases">
        <title>Complete sequence of Fibrobacter succinogenes subsp. succinogenes S85.</title>
        <authorList>
            <person name="Durkin A.S."/>
            <person name="Nelson K.E."/>
            <person name="Morrison M."/>
            <person name="Forsberg C.W."/>
            <person name="Wilson D.B."/>
            <person name="Russell J.B."/>
            <person name="Cann I.K.O."/>
            <person name="Mackie R.I."/>
            <person name="White B.A."/>
        </authorList>
    </citation>
    <scope>NUCLEOTIDE SEQUENCE [LARGE SCALE GENOMIC DNA]</scope>
    <source>
        <strain evidence="7">ATCC 19169 / S85</strain>
    </source>
</reference>
<dbReference type="InterPro" id="IPR045569">
    <property type="entry name" value="Metalloprtase-TldD/E_C"/>
</dbReference>
<evidence type="ECO:0000259" key="3">
    <source>
        <dbReference type="Pfam" id="PF19289"/>
    </source>
</evidence>
<dbReference type="Gene3D" id="3.30.2290.10">
    <property type="entry name" value="PmbA/TldD superfamily"/>
    <property type="match status" value="1"/>
</dbReference>
<dbReference type="KEGG" id="fsu:Fisuc_2591"/>
<dbReference type="EMBL" id="CP002158">
    <property type="protein sequence ID" value="ADL25127.1"/>
    <property type="molecule type" value="Genomic_DNA"/>
</dbReference>
<feature type="domain" description="Metalloprotease TldD/E C-terminal" evidence="3">
    <location>
        <begin position="223"/>
        <end position="441"/>
    </location>
</feature>
<organism evidence="6 7">
    <name type="scientific">Fibrobacter succinogenes (strain ATCC 19169 / S85)</name>
    <dbReference type="NCBI Taxonomy" id="59374"/>
    <lineage>
        <taxon>Bacteria</taxon>
        <taxon>Pseudomonadati</taxon>
        <taxon>Fibrobacterota</taxon>
        <taxon>Fibrobacteria</taxon>
        <taxon>Fibrobacterales</taxon>
        <taxon>Fibrobacteraceae</taxon>
        <taxon>Fibrobacter</taxon>
    </lineage>
</organism>
<reference evidence="5 8" key="1">
    <citation type="submission" date="2009-10" db="EMBL/GenBank/DDBJ databases">
        <title>Complete sequence of Fibrobacter succinogenes subsp. succinogenes S85.</title>
        <authorList>
            <consortium name="US DOE Joint Genome Institute"/>
            <person name="Lucas S."/>
            <person name="Copeland A."/>
            <person name="Lapidus A."/>
            <person name="Glavina del Rio T."/>
            <person name="Tice H."/>
            <person name="Bruce D."/>
            <person name="Goodwin L."/>
            <person name="Pitluck S."/>
            <person name="Chertkov O."/>
            <person name="Detter J.C."/>
            <person name="Han C."/>
            <person name="Tapia R."/>
            <person name="Larimer F."/>
            <person name="Land M."/>
            <person name="Hauser L."/>
            <person name="Kyrpides N."/>
            <person name="Mikhailova N."/>
            <person name="Weimer P.J."/>
            <person name="Stevenson D.M."/>
            <person name="Boyum J."/>
            <person name="Brumm P.I."/>
            <person name="Mead D."/>
        </authorList>
    </citation>
    <scope>NUCLEOTIDE SEQUENCE [LARGE SCALE GENOMIC DNA]</scope>
    <source>
        <strain evidence="8">ATCC 19169 / S85</strain>
        <strain evidence="5">S85</strain>
    </source>
</reference>
<dbReference type="OrthoDB" id="9803618at2"/>
<feature type="domain" description="Metalloprotease TldD/E N-terminal" evidence="2">
    <location>
        <begin position="22"/>
        <end position="81"/>
    </location>
</feature>
<proteinExistence type="inferred from homology"/>
<dbReference type="PATRIC" id="fig|59374.8.peg.3023"/>
<dbReference type="KEGG" id="fsc:FSU_3161"/>
<evidence type="ECO:0000313" key="5">
    <source>
        <dbReference type="EMBL" id="ACX76176.1"/>
    </source>
</evidence>
<dbReference type="InterPro" id="IPR045570">
    <property type="entry name" value="Metalloprtase-TldD/E_cen_dom"/>
</dbReference>
<evidence type="ECO:0000259" key="2">
    <source>
        <dbReference type="Pfam" id="PF01523"/>
    </source>
</evidence>
<dbReference type="InterPro" id="IPR047657">
    <property type="entry name" value="PmbA"/>
</dbReference>
<dbReference type="PANTHER" id="PTHR43421:SF1">
    <property type="entry name" value="METALLOPROTEASE PMBA"/>
    <property type="match status" value="1"/>
</dbReference>